<feature type="compositionally biased region" description="Low complexity" evidence="1">
    <location>
        <begin position="232"/>
        <end position="254"/>
    </location>
</feature>
<dbReference type="Pfam" id="PF09428">
    <property type="entry name" value="DUF2011"/>
    <property type="match status" value="1"/>
</dbReference>
<evidence type="ECO:0000256" key="1">
    <source>
        <dbReference type="SAM" id="MobiDB-lite"/>
    </source>
</evidence>
<accession>A0A9W8BKH3</accession>
<dbReference type="EMBL" id="JANBQF010000152">
    <property type="protein sequence ID" value="KAJ2004479.1"/>
    <property type="molecule type" value="Genomic_DNA"/>
</dbReference>
<protein>
    <submittedName>
        <fullName evidence="2">Uncharacterized protein</fullName>
    </submittedName>
</protein>
<proteinExistence type="predicted"/>
<keyword evidence="3" id="KW-1185">Reference proteome</keyword>
<feature type="compositionally biased region" description="Basic and acidic residues" evidence="1">
    <location>
        <begin position="7"/>
        <end position="16"/>
    </location>
</feature>
<feature type="compositionally biased region" description="Basic residues" evidence="1">
    <location>
        <begin position="179"/>
        <end position="196"/>
    </location>
</feature>
<name>A0A9W8BKH3_9FUNG</name>
<feature type="compositionally biased region" description="Basic residues" evidence="1">
    <location>
        <begin position="258"/>
        <end position="267"/>
    </location>
</feature>
<dbReference type="OrthoDB" id="5587587at2759"/>
<dbReference type="InterPro" id="IPR018555">
    <property type="entry name" value="C630.06c-like"/>
</dbReference>
<evidence type="ECO:0000313" key="3">
    <source>
        <dbReference type="Proteomes" id="UP001150907"/>
    </source>
</evidence>
<dbReference type="AlphaFoldDB" id="A0A9W8BKH3"/>
<evidence type="ECO:0000313" key="2">
    <source>
        <dbReference type="EMBL" id="KAJ2004479.1"/>
    </source>
</evidence>
<comment type="caution">
    <text evidence="2">The sequence shown here is derived from an EMBL/GenBank/DDBJ whole genome shotgun (WGS) entry which is preliminary data.</text>
</comment>
<organism evidence="2 3">
    <name type="scientific">Coemansia thaxteri</name>
    <dbReference type="NCBI Taxonomy" id="2663907"/>
    <lineage>
        <taxon>Eukaryota</taxon>
        <taxon>Fungi</taxon>
        <taxon>Fungi incertae sedis</taxon>
        <taxon>Zoopagomycota</taxon>
        <taxon>Kickxellomycotina</taxon>
        <taxon>Kickxellomycetes</taxon>
        <taxon>Kickxellales</taxon>
        <taxon>Kickxellaceae</taxon>
        <taxon>Coemansia</taxon>
    </lineage>
</organism>
<sequence length="267" mass="28829">MNKLGGKKVDRSRLFDSDSGSSSDDDAGVVETQELAAFEKMMEARVGLQVSREPVADAAATQTDVGEEETSSDLPMFRLFAGSGPVKVETKTAEIVYIMPKRPEIAMEESDSEDHWSALAAAATDAQTIRAVAQIPLPAMQYPRRVIRIALEAEPQKPGIMAKTLQEAGKDTSAPASRRGLRRHHRRKQDKGKLGAKTRSERYVRVLSPYIGGLVKGKMLADVIREEEVAAAAALRRASSTRGGRGRGSSSSGFVGRGRGRGRGRGH</sequence>
<feature type="region of interest" description="Disordered" evidence="1">
    <location>
        <begin position="232"/>
        <end position="267"/>
    </location>
</feature>
<feature type="region of interest" description="Disordered" evidence="1">
    <location>
        <begin position="1"/>
        <end position="30"/>
    </location>
</feature>
<gene>
    <name evidence="2" type="ORF">H4R26_002494</name>
</gene>
<feature type="region of interest" description="Disordered" evidence="1">
    <location>
        <begin position="166"/>
        <end position="197"/>
    </location>
</feature>
<reference evidence="2" key="1">
    <citation type="submission" date="2022-07" db="EMBL/GenBank/DDBJ databases">
        <title>Phylogenomic reconstructions and comparative analyses of Kickxellomycotina fungi.</title>
        <authorList>
            <person name="Reynolds N.K."/>
            <person name="Stajich J.E."/>
            <person name="Barry K."/>
            <person name="Grigoriev I.V."/>
            <person name="Crous P."/>
            <person name="Smith M.E."/>
        </authorList>
    </citation>
    <scope>NUCLEOTIDE SEQUENCE</scope>
    <source>
        <strain evidence="2">IMI 214461</strain>
    </source>
</reference>
<dbReference type="Proteomes" id="UP001150907">
    <property type="component" value="Unassembled WGS sequence"/>
</dbReference>